<evidence type="ECO:0000259" key="3">
    <source>
        <dbReference type="Pfam" id="PF02719"/>
    </source>
</evidence>
<dbReference type="PANTHER" id="PTHR43318:SF1">
    <property type="entry name" value="POLYSACCHARIDE BIOSYNTHESIS PROTEIN EPSC-RELATED"/>
    <property type="match status" value="1"/>
</dbReference>
<gene>
    <name evidence="4" type="ORF">B5J99_05830</name>
</gene>
<dbReference type="InterPro" id="IPR036291">
    <property type="entry name" value="NAD(P)-bd_dom_sf"/>
</dbReference>
<dbReference type="Pfam" id="PF13727">
    <property type="entry name" value="CoA_binding_3"/>
    <property type="match status" value="1"/>
</dbReference>
<dbReference type="Pfam" id="PF02719">
    <property type="entry name" value="Polysacc_synt_2"/>
    <property type="match status" value="1"/>
</dbReference>
<dbReference type="Proteomes" id="UP000258016">
    <property type="component" value="Chromosome"/>
</dbReference>
<evidence type="ECO:0000313" key="4">
    <source>
        <dbReference type="EMBL" id="ASR51048.1"/>
    </source>
</evidence>
<evidence type="ECO:0000256" key="2">
    <source>
        <dbReference type="SAM" id="Phobius"/>
    </source>
</evidence>
<proteinExistence type="inferred from homology"/>
<dbReference type="CDD" id="cd05237">
    <property type="entry name" value="UDP_invert_4-6DH_SDR_e"/>
    <property type="match status" value="1"/>
</dbReference>
<evidence type="ECO:0000256" key="1">
    <source>
        <dbReference type="ARBA" id="ARBA00007430"/>
    </source>
</evidence>
<keyword evidence="2" id="KW-1133">Transmembrane helix</keyword>
<dbReference type="RefSeq" id="WP_245991764.1">
    <property type="nucleotide sequence ID" value="NZ_CP020083.1"/>
</dbReference>
<dbReference type="EMBL" id="CP020083">
    <property type="protein sequence ID" value="ASR51048.1"/>
    <property type="molecule type" value="Genomic_DNA"/>
</dbReference>
<dbReference type="PANTHER" id="PTHR43318">
    <property type="entry name" value="UDP-N-ACETYLGLUCOSAMINE 4,6-DEHYDRATASE"/>
    <property type="match status" value="1"/>
</dbReference>
<sequence>MISPRIYAFADAVLKLDRSYKRLLVILTDAVLCVCAVQVSFLMRIGEWALFDRASHIVTLIALALWAPIYTYTGTYRTIFRFAGVGTMAALMRTTMAFATPIIVLFMIWTIPGVPRTLGLILPIIFFAFLCLSRIVARYMIIDVLTQRHFAGEPRRVLVYGAGSSGRQLVSSLKHEPGMQVTGFVDDDHRLKGQTLDDYMIYKPSELPQLIERYKLTDIMLAMPSNTKAKNRDIVASLEKYGLHVRTLPGISELVKGRITSQDLREINVEDLLGRDCVPASIHLMGKTIVGKTVMVTGAGGSIGSELCRKIVMLQPRVLVLVEMTEYALYAIEQELTELLARNPSDMQVRIVAELANVSNPDLVERMVERWKPHTIFHAAAYKHVPLVEENPIGGISNNVFGTLNVALAAERKKVSHFILVSTDKAVRPTNIMGATKRVCEQILQARAALKTGTCFSMVRFGNVLGSSGSVVPRFEKQIRNGGPVTLTHRDVVRYFMTIPEAAELVIQAGAMANGGEVFVLDMGSPVRIIDLASRMVRLAGLTVQDAQNPEGDIEIREVGLRPGEKLYEELLIGDNAMPTEHSRIMRANEDFIPWDELTVALAQMQDTINGGRREEALAILRRLVPEYSPQKHEPVLVSS</sequence>
<protein>
    <recommendedName>
        <fullName evidence="3">Polysaccharide biosynthesis protein CapD-like domain-containing protein</fullName>
    </recommendedName>
</protein>
<dbReference type="InterPro" id="IPR003869">
    <property type="entry name" value="Polysac_CapD-like"/>
</dbReference>
<organism evidence="4 5">
    <name type="scientific">Blastomonas fulva</name>
    <dbReference type="NCBI Taxonomy" id="1550728"/>
    <lineage>
        <taxon>Bacteria</taxon>
        <taxon>Pseudomonadati</taxon>
        <taxon>Pseudomonadota</taxon>
        <taxon>Alphaproteobacteria</taxon>
        <taxon>Sphingomonadales</taxon>
        <taxon>Sphingomonadaceae</taxon>
        <taxon>Blastomonas</taxon>
    </lineage>
</organism>
<feature type="domain" description="Polysaccharide biosynthesis protein CapD-like" evidence="3">
    <location>
        <begin position="294"/>
        <end position="589"/>
    </location>
</feature>
<name>A0ABN5B2C5_9SPHN</name>
<comment type="similarity">
    <text evidence="1">Belongs to the polysaccharide synthase family.</text>
</comment>
<feature type="transmembrane region" description="Helical" evidence="2">
    <location>
        <begin position="117"/>
        <end position="137"/>
    </location>
</feature>
<dbReference type="SUPFAM" id="SSF51735">
    <property type="entry name" value="NAD(P)-binding Rossmann-fold domains"/>
    <property type="match status" value="2"/>
</dbReference>
<keyword evidence="2" id="KW-0812">Transmembrane</keyword>
<feature type="transmembrane region" description="Helical" evidence="2">
    <location>
        <begin position="54"/>
        <end position="73"/>
    </location>
</feature>
<evidence type="ECO:0000313" key="5">
    <source>
        <dbReference type="Proteomes" id="UP000258016"/>
    </source>
</evidence>
<keyword evidence="2" id="KW-0472">Membrane</keyword>
<accession>A0ABN5B2C5</accession>
<dbReference type="Gene3D" id="3.40.50.720">
    <property type="entry name" value="NAD(P)-binding Rossmann-like Domain"/>
    <property type="match status" value="2"/>
</dbReference>
<feature type="transmembrane region" description="Helical" evidence="2">
    <location>
        <begin position="85"/>
        <end position="111"/>
    </location>
</feature>
<feature type="transmembrane region" description="Helical" evidence="2">
    <location>
        <begin position="23"/>
        <end position="42"/>
    </location>
</feature>
<reference evidence="4 5" key="1">
    <citation type="submission" date="2017-03" db="EMBL/GenBank/DDBJ databases">
        <title>Complete genome sequence of Blastomonas fulva degrading microcsystin LR.</title>
        <authorList>
            <person name="Lee H.-g."/>
            <person name="Jin L."/>
            <person name="oh H.-M."/>
        </authorList>
    </citation>
    <scope>NUCLEOTIDE SEQUENCE [LARGE SCALE GENOMIC DNA]</scope>
    <source>
        <strain evidence="4 5">T2</strain>
    </source>
</reference>
<dbReference type="GeneID" id="303485097"/>
<keyword evidence="5" id="KW-1185">Reference proteome</keyword>
<dbReference type="InterPro" id="IPR051203">
    <property type="entry name" value="Polysaccharide_Synthase-Rel"/>
</dbReference>